<dbReference type="Ensembl" id="ENSPSMT00000022784.1">
    <property type="protein sequence ID" value="ENSPSMP00000019660.1"/>
    <property type="gene ID" value="ENSPSMG00000013855.1"/>
</dbReference>
<reference evidence="3" key="2">
    <citation type="submission" date="2025-09" db="UniProtKB">
        <authorList>
            <consortium name="Ensembl"/>
        </authorList>
    </citation>
    <scope>IDENTIFICATION</scope>
</reference>
<evidence type="ECO:0000259" key="2">
    <source>
        <dbReference type="PROSITE" id="PS50006"/>
    </source>
</evidence>
<dbReference type="SUPFAM" id="SSF49879">
    <property type="entry name" value="SMAD/FHA domain"/>
    <property type="match status" value="1"/>
</dbReference>
<dbReference type="PROSITE" id="PS50006">
    <property type="entry name" value="FHA_DOMAIN"/>
    <property type="match status" value="1"/>
</dbReference>
<dbReference type="AlphaFoldDB" id="A0A8C8ZJA7"/>
<dbReference type="InterPro" id="IPR000253">
    <property type="entry name" value="FHA_dom"/>
</dbReference>
<dbReference type="GeneTree" id="ENSGT00800000124190"/>
<gene>
    <name evidence="3" type="primary">CHEK2</name>
</gene>
<protein>
    <submittedName>
        <fullName evidence="3">Checkpoint kinase 2</fullName>
    </submittedName>
</protein>
<evidence type="ECO:0000313" key="3">
    <source>
        <dbReference type="Ensembl" id="ENSPSMP00000019660.1"/>
    </source>
</evidence>
<dbReference type="SMART" id="SM00240">
    <property type="entry name" value="FHA"/>
    <property type="match status" value="1"/>
</dbReference>
<feature type="compositionally biased region" description="Polar residues" evidence="1">
    <location>
        <begin position="12"/>
        <end position="40"/>
    </location>
</feature>
<dbReference type="Proteomes" id="UP000694414">
    <property type="component" value="Unplaced"/>
</dbReference>
<dbReference type="Pfam" id="PF00498">
    <property type="entry name" value="FHA"/>
    <property type="match status" value="1"/>
</dbReference>
<sequence>MSRETDAEDQQSHGSASSQSLGVGASAQPQGGFTQSQGCFSQSHASSSQYQGSSTSSTSTVPTSSQSSHSSSGTLSSLETVSTQELYSIPEDQEPEEPVPAPWGRLWSLQDGFSNLDCINDSYWFGRDKSCDYCFDEPLLKKTDKYRTYSKKHFRIFREMGPKNSYIAYIEDHSGNGTFVNTELVGKGKRRPLSNNSEIALSLCRNKGYSREVKTYHLAGCSGIHL</sequence>
<dbReference type="CDD" id="cd22666">
    <property type="entry name" value="FHA_CHK2"/>
    <property type="match status" value="1"/>
</dbReference>
<feature type="region of interest" description="Disordered" evidence="1">
    <location>
        <begin position="1"/>
        <end position="78"/>
    </location>
</feature>
<dbReference type="Gene3D" id="2.60.200.20">
    <property type="match status" value="1"/>
</dbReference>
<evidence type="ECO:0000256" key="1">
    <source>
        <dbReference type="SAM" id="MobiDB-lite"/>
    </source>
</evidence>
<dbReference type="InterPro" id="IPR008984">
    <property type="entry name" value="SMAD_FHA_dom_sf"/>
</dbReference>
<accession>A0A8C8ZJA7</accession>
<organism evidence="3 4">
    <name type="scientific">Prolemur simus</name>
    <name type="common">Greater bamboo lemur</name>
    <name type="synonym">Hapalemur simus</name>
    <dbReference type="NCBI Taxonomy" id="1328070"/>
    <lineage>
        <taxon>Eukaryota</taxon>
        <taxon>Metazoa</taxon>
        <taxon>Chordata</taxon>
        <taxon>Craniata</taxon>
        <taxon>Vertebrata</taxon>
        <taxon>Euteleostomi</taxon>
        <taxon>Mammalia</taxon>
        <taxon>Eutheria</taxon>
        <taxon>Euarchontoglires</taxon>
        <taxon>Primates</taxon>
        <taxon>Strepsirrhini</taxon>
        <taxon>Lemuriformes</taxon>
        <taxon>Lemuridae</taxon>
        <taxon>Prolemur</taxon>
    </lineage>
</organism>
<evidence type="ECO:0000313" key="4">
    <source>
        <dbReference type="Proteomes" id="UP000694414"/>
    </source>
</evidence>
<reference evidence="3" key="1">
    <citation type="submission" date="2025-08" db="UniProtKB">
        <authorList>
            <consortium name="Ensembl"/>
        </authorList>
    </citation>
    <scope>IDENTIFICATION</scope>
</reference>
<feature type="domain" description="FHA" evidence="2">
    <location>
        <begin position="123"/>
        <end position="185"/>
    </location>
</feature>
<name>A0A8C8ZJA7_PROSS</name>
<dbReference type="FunFam" id="2.60.200.20:FF:000011">
    <property type="entry name" value="Serine/threonine-protein kinase Chk2"/>
    <property type="match status" value="1"/>
</dbReference>
<proteinExistence type="predicted"/>
<feature type="compositionally biased region" description="Low complexity" evidence="1">
    <location>
        <begin position="41"/>
        <end position="78"/>
    </location>
</feature>
<keyword evidence="4" id="KW-1185">Reference proteome</keyword>